<dbReference type="InterPro" id="IPR011050">
    <property type="entry name" value="Pectin_lyase_fold/virulence"/>
</dbReference>
<dbReference type="AlphaFoldDB" id="A0A931HAZ9"/>
<dbReference type="EMBL" id="JADZGI010000001">
    <property type="protein sequence ID" value="MBH0112677.1"/>
    <property type="molecule type" value="Genomic_DNA"/>
</dbReference>
<dbReference type="InterPro" id="IPR039448">
    <property type="entry name" value="Beta_helix"/>
</dbReference>
<protein>
    <submittedName>
        <fullName evidence="2">Right-handed parallel beta-helix repeat-containing protein</fullName>
    </submittedName>
</protein>
<dbReference type="Gene3D" id="2.160.20.10">
    <property type="entry name" value="Single-stranded right-handed beta-helix, Pectin lyase-like"/>
    <property type="match status" value="1"/>
</dbReference>
<gene>
    <name evidence="2" type="ORF">I5E68_06895</name>
</gene>
<feature type="domain" description="Right handed beta helix" evidence="1">
    <location>
        <begin position="43"/>
        <end position="148"/>
    </location>
</feature>
<evidence type="ECO:0000259" key="1">
    <source>
        <dbReference type="Pfam" id="PF13229"/>
    </source>
</evidence>
<dbReference type="InterPro" id="IPR012334">
    <property type="entry name" value="Pectin_lyas_fold"/>
</dbReference>
<dbReference type="Proteomes" id="UP000617634">
    <property type="component" value="Unassembled WGS sequence"/>
</dbReference>
<dbReference type="SUPFAM" id="SSF51126">
    <property type="entry name" value="Pectin lyase-like"/>
    <property type="match status" value="1"/>
</dbReference>
<dbReference type="Pfam" id="PF13229">
    <property type="entry name" value="Beta_helix"/>
    <property type="match status" value="1"/>
</dbReference>
<accession>A0A931HAZ9</accession>
<organism evidence="2 3">
    <name type="scientific">Novosphingobium aureum</name>
    <dbReference type="NCBI Taxonomy" id="2792964"/>
    <lineage>
        <taxon>Bacteria</taxon>
        <taxon>Pseudomonadati</taxon>
        <taxon>Pseudomonadota</taxon>
        <taxon>Alphaproteobacteria</taxon>
        <taxon>Sphingomonadales</taxon>
        <taxon>Sphingomonadaceae</taxon>
        <taxon>Novosphingobium</taxon>
    </lineage>
</organism>
<evidence type="ECO:0000313" key="2">
    <source>
        <dbReference type="EMBL" id="MBH0112677.1"/>
    </source>
</evidence>
<proteinExistence type="predicted"/>
<comment type="caution">
    <text evidence="2">The sequence shown here is derived from an EMBL/GenBank/DDBJ whole genome shotgun (WGS) entry which is preliminary data.</text>
</comment>
<keyword evidence="3" id="KW-1185">Reference proteome</keyword>
<dbReference type="RefSeq" id="WP_197162362.1">
    <property type="nucleotide sequence ID" value="NZ_JADZGI010000001.1"/>
</dbReference>
<evidence type="ECO:0000313" key="3">
    <source>
        <dbReference type="Proteomes" id="UP000617634"/>
    </source>
</evidence>
<sequence length="359" mass="38625">MPRTQDLAGATLDAVDLKAGTTYVNGKIRYCRVANADNVTLGRGITVITGAHHGVQVVGSDGFHAEGVKVTCEPGVVPVDSTVGIYVRGGSGHAVVDTRIERARIGITMLEVDGFKIVSCDISGIGEDAIRVVGSKNGTIAKNQVHDFADDDAPDVAPAKATHRDGLQMFPFNNARKGVFGIENIEILNNLFFIGKGAEFTPIFNRTYTNTKTGKADPDRPDAINTSLIGNIAFTKGGHAIVMSGTGIIADNLAAGYNDPADKRHTIGKFSLTQWRGKTMNNAAEHWYRRARDGSTWVKGWLPDGDGNRLIKPYSPREVTETIATWRARYRPAKGAALSTGLVAEALAFLQEQQARYEA</sequence>
<reference evidence="2" key="1">
    <citation type="submission" date="2020-11" db="EMBL/GenBank/DDBJ databases">
        <title>Novosphingobium aureum sp. nov., a marine bacterium isolated from sediment of a salt flat.</title>
        <authorList>
            <person name="Yoo Y."/>
            <person name="Kim J.-J."/>
        </authorList>
    </citation>
    <scope>NUCLEOTIDE SEQUENCE</scope>
    <source>
        <strain evidence="2">YJ-S2-02</strain>
    </source>
</reference>
<name>A0A931HAZ9_9SPHN</name>